<proteinExistence type="predicted"/>
<dbReference type="Proteomes" id="UP001157502">
    <property type="component" value="Chromosome 29"/>
</dbReference>
<evidence type="ECO:0000313" key="2">
    <source>
        <dbReference type="Proteomes" id="UP001157502"/>
    </source>
</evidence>
<keyword evidence="2" id="KW-1185">Reference proteome</keyword>
<evidence type="ECO:0000313" key="1">
    <source>
        <dbReference type="EMBL" id="KAJ7989802.1"/>
    </source>
</evidence>
<name>A0ACC2FEN3_DALPE</name>
<reference evidence="1" key="1">
    <citation type="submission" date="2021-05" db="EMBL/GenBank/DDBJ databases">
        <authorList>
            <person name="Pan Q."/>
            <person name="Jouanno E."/>
            <person name="Zahm M."/>
            <person name="Klopp C."/>
            <person name="Cabau C."/>
            <person name="Louis A."/>
            <person name="Berthelot C."/>
            <person name="Parey E."/>
            <person name="Roest Crollius H."/>
            <person name="Montfort J."/>
            <person name="Robinson-Rechavi M."/>
            <person name="Bouchez O."/>
            <person name="Lampietro C."/>
            <person name="Lopez Roques C."/>
            <person name="Donnadieu C."/>
            <person name="Postlethwait J."/>
            <person name="Bobe J."/>
            <person name="Dillon D."/>
            <person name="Chandos A."/>
            <person name="von Hippel F."/>
            <person name="Guiguen Y."/>
        </authorList>
    </citation>
    <scope>NUCLEOTIDE SEQUENCE</scope>
    <source>
        <strain evidence="1">YG-Jan2019</strain>
    </source>
</reference>
<gene>
    <name evidence="1" type="ORF">DPEC_G00308280</name>
</gene>
<organism evidence="1 2">
    <name type="scientific">Dallia pectoralis</name>
    <name type="common">Alaska blackfish</name>
    <dbReference type="NCBI Taxonomy" id="75939"/>
    <lineage>
        <taxon>Eukaryota</taxon>
        <taxon>Metazoa</taxon>
        <taxon>Chordata</taxon>
        <taxon>Craniata</taxon>
        <taxon>Vertebrata</taxon>
        <taxon>Euteleostomi</taxon>
        <taxon>Actinopterygii</taxon>
        <taxon>Neopterygii</taxon>
        <taxon>Teleostei</taxon>
        <taxon>Protacanthopterygii</taxon>
        <taxon>Esociformes</taxon>
        <taxon>Umbridae</taxon>
        <taxon>Dallia</taxon>
    </lineage>
</organism>
<protein>
    <submittedName>
        <fullName evidence="1">Uncharacterized protein</fullName>
    </submittedName>
</protein>
<accession>A0ACC2FEN3</accession>
<sequence length="497" mass="55099">MEDCWDKLFPTACFVIKGRAAMRLMEHNTTFSLFLLTVITADQSNAALSASPMTPAKQLSNTSNTISSAAQTTNTTSSNDDLSSNTSSLSSADTSSDVTASTCTTRRCLANVLIEKKALSQPQCVSNITVPSILYETLSVDIKKLRFQSRLDIDLSWEDPDLSWDTSVYPHDTVVLPVRKIWTPQFHVYNGVETTTEPGNQDLLVHSNGTVEHSVIMNTVVDCEVNLYKYPFVSDSCAIALNGWANGGCGLVVKFGNVKSINGDSGDWVTESVRLDINQVNGENHFLWVTLTMRYENPFLSLVLPSVLITLADAVSYALPVGEGERITFRITLVLSFVMFLIILTNLLPSGGHCSALLQYHFTFCLVMLVVSTLQSMVLTRLAKCGTLLPCNFFKSDESPHKETESEPNEDKDSKSEAVFKLKALEEDENSTLEKVVKFLEKMSAEDQNKAKRSRFVDKVDAICFSVHFIILSVYTIVISSYFLASNCVINHLDFWD</sequence>
<dbReference type="EMBL" id="CM055756">
    <property type="protein sequence ID" value="KAJ7989802.1"/>
    <property type="molecule type" value="Genomic_DNA"/>
</dbReference>
<comment type="caution">
    <text evidence="1">The sequence shown here is derived from an EMBL/GenBank/DDBJ whole genome shotgun (WGS) entry which is preliminary data.</text>
</comment>